<organism evidence="2 3">
    <name type="scientific">Nicotiana attenuata</name>
    <name type="common">Coyote tobacco</name>
    <dbReference type="NCBI Taxonomy" id="49451"/>
    <lineage>
        <taxon>Eukaryota</taxon>
        <taxon>Viridiplantae</taxon>
        <taxon>Streptophyta</taxon>
        <taxon>Embryophyta</taxon>
        <taxon>Tracheophyta</taxon>
        <taxon>Spermatophyta</taxon>
        <taxon>Magnoliopsida</taxon>
        <taxon>eudicotyledons</taxon>
        <taxon>Gunneridae</taxon>
        <taxon>Pentapetalae</taxon>
        <taxon>asterids</taxon>
        <taxon>lamiids</taxon>
        <taxon>Solanales</taxon>
        <taxon>Solanaceae</taxon>
        <taxon>Nicotianoideae</taxon>
        <taxon>Nicotianeae</taxon>
        <taxon>Nicotiana</taxon>
    </lineage>
</organism>
<evidence type="ECO:0000313" key="2">
    <source>
        <dbReference type="EMBL" id="OIS99057.1"/>
    </source>
</evidence>
<dbReference type="EMBL" id="MJEQ01037190">
    <property type="protein sequence ID" value="OIS99057.1"/>
    <property type="molecule type" value="Genomic_DNA"/>
</dbReference>
<feature type="compositionally biased region" description="Polar residues" evidence="1">
    <location>
        <begin position="59"/>
        <end position="85"/>
    </location>
</feature>
<feature type="non-terminal residue" evidence="2">
    <location>
        <position position="146"/>
    </location>
</feature>
<feature type="non-terminal residue" evidence="2">
    <location>
        <position position="1"/>
    </location>
</feature>
<keyword evidence="3" id="KW-1185">Reference proteome</keyword>
<evidence type="ECO:0000256" key="1">
    <source>
        <dbReference type="SAM" id="MobiDB-lite"/>
    </source>
</evidence>
<dbReference type="Proteomes" id="UP000187609">
    <property type="component" value="Unassembled WGS sequence"/>
</dbReference>
<reference evidence="2" key="1">
    <citation type="submission" date="2016-11" db="EMBL/GenBank/DDBJ databases">
        <title>The genome of Nicotiana attenuata.</title>
        <authorList>
            <person name="Xu S."/>
            <person name="Brockmoeller T."/>
            <person name="Gaquerel E."/>
            <person name="Navarro A."/>
            <person name="Kuhl H."/>
            <person name="Gase K."/>
            <person name="Ling Z."/>
            <person name="Zhou W."/>
            <person name="Kreitzer C."/>
            <person name="Stanke M."/>
            <person name="Tang H."/>
            <person name="Lyons E."/>
            <person name="Pandey P."/>
            <person name="Pandey S.P."/>
            <person name="Timmermann B."/>
            <person name="Baldwin I.T."/>
        </authorList>
    </citation>
    <scope>NUCLEOTIDE SEQUENCE [LARGE SCALE GENOMIC DNA]</scope>
    <source>
        <strain evidence="2">UT</strain>
    </source>
</reference>
<name>A0A1J6I3G1_NICAT</name>
<proteinExistence type="predicted"/>
<protein>
    <submittedName>
        <fullName evidence="2">Uncharacterized protein</fullName>
    </submittedName>
</protein>
<sequence>ILLIAAKGGLVGSYEDVNETIGSQGEGEGHQEEGRELVPPENLEPDSTTGETNEGHVPSAQQEPSTPTWDETPCSSKEPQVSTDPAPSPHFDAEPLNFVILEMRSLSGEENENSDEDYDDMTVTSFIAARSGRVVPNAPTLKRPTV</sequence>
<feature type="compositionally biased region" description="Basic and acidic residues" evidence="1">
    <location>
        <begin position="27"/>
        <end position="38"/>
    </location>
</feature>
<gene>
    <name evidence="2" type="ORF">A4A49_62724</name>
</gene>
<feature type="region of interest" description="Disordered" evidence="1">
    <location>
        <begin position="1"/>
        <end position="96"/>
    </location>
</feature>
<dbReference type="Gramene" id="OIS99057">
    <property type="protein sequence ID" value="OIS99057"/>
    <property type="gene ID" value="A4A49_62724"/>
</dbReference>
<comment type="caution">
    <text evidence="2">The sequence shown here is derived from an EMBL/GenBank/DDBJ whole genome shotgun (WGS) entry which is preliminary data.</text>
</comment>
<evidence type="ECO:0000313" key="3">
    <source>
        <dbReference type="Proteomes" id="UP000187609"/>
    </source>
</evidence>
<dbReference type="AlphaFoldDB" id="A0A1J6I3G1"/>
<accession>A0A1J6I3G1</accession>